<gene>
    <name evidence="1" type="ORF">DB44_CG00070</name>
</gene>
<dbReference type="RefSeq" id="WP_039357589.1">
    <property type="nucleotide sequence ID" value="NZ_JSAN01000053.1"/>
</dbReference>
<comment type="caution">
    <text evidence="1">The sequence shown here is derived from an EMBL/GenBank/DDBJ whole genome shotgun (WGS) entry which is preliminary data.</text>
</comment>
<sequence length="61" mass="6793">MHNGEIAEVLNRKEALSVKEKTYYKMSLSRQGHLITLGEAINCAKTFNVDADLFLPGLIIS</sequence>
<dbReference type="EMBL" id="JSAN01000053">
    <property type="protein sequence ID" value="KIC72518.1"/>
    <property type="molecule type" value="Genomic_DNA"/>
</dbReference>
<dbReference type="AlphaFoldDB" id="A0A0C1HCJ5"/>
<protein>
    <submittedName>
        <fullName evidence="1">Uncharacterized protein</fullName>
    </submittedName>
</protein>
<evidence type="ECO:0000313" key="2">
    <source>
        <dbReference type="Proteomes" id="UP000031465"/>
    </source>
</evidence>
<name>A0A0C1HCJ5_9BACT</name>
<reference evidence="1 2" key="1">
    <citation type="journal article" date="2014" name="Mol. Biol. Evol.">
        <title>Massive expansion of Ubiquitination-related gene families within the Chlamydiae.</title>
        <authorList>
            <person name="Domman D."/>
            <person name="Collingro A."/>
            <person name="Lagkouvardos I."/>
            <person name="Gehre L."/>
            <person name="Weinmaier T."/>
            <person name="Rattei T."/>
            <person name="Subtil A."/>
            <person name="Horn M."/>
        </authorList>
    </citation>
    <scope>NUCLEOTIDE SEQUENCE [LARGE SCALE GENOMIC DNA]</scope>
    <source>
        <strain evidence="1 2">EI2</strain>
    </source>
</reference>
<accession>A0A0C1HCJ5</accession>
<proteinExistence type="predicted"/>
<organism evidence="1 2">
    <name type="scientific">Candidatus Protochlamydia amoebophila</name>
    <dbReference type="NCBI Taxonomy" id="362787"/>
    <lineage>
        <taxon>Bacteria</taxon>
        <taxon>Pseudomonadati</taxon>
        <taxon>Chlamydiota</taxon>
        <taxon>Chlamydiia</taxon>
        <taxon>Parachlamydiales</taxon>
        <taxon>Parachlamydiaceae</taxon>
        <taxon>Candidatus Protochlamydia</taxon>
    </lineage>
</organism>
<dbReference type="Proteomes" id="UP000031465">
    <property type="component" value="Unassembled WGS sequence"/>
</dbReference>
<evidence type="ECO:0000313" key="1">
    <source>
        <dbReference type="EMBL" id="KIC72518.1"/>
    </source>
</evidence>
<dbReference type="PATRIC" id="fig|362787.3.peg.808"/>